<organism evidence="1">
    <name type="scientific">Polytomella parva</name>
    <dbReference type="NCBI Taxonomy" id="51329"/>
    <lineage>
        <taxon>Eukaryota</taxon>
        <taxon>Viridiplantae</taxon>
        <taxon>Chlorophyta</taxon>
        <taxon>core chlorophytes</taxon>
        <taxon>Chlorophyceae</taxon>
        <taxon>CS clade</taxon>
        <taxon>Chlamydomonadales</taxon>
        <taxon>Chlamydomonadaceae</taxon>
        <taxon>Polytomella</taxon>
    </lineage>
</organism>
<sequence length="166" mass="19608">MLVSSNNDVSLRKAFEELSISSQVNCGFYNKNEKIKTSKPIETEWMDDEEHYPYIDYAYRLELVDSDFEIESKFDPFVERISAIHTPRYLEPGMERDKDINYDEDEEEDLRFKRYFGEGGVYWEPETSCIDETEPLFAPSEKVNALLSYLDDIIPDDYEGLKLCYK</sequence>
<name>A0A7S0VHI3_9CHLO</name>
<evidence type="ECO:0000313" key="1">
    <source>
        <dbReference type="EMBL" id="CAD8789673.1"/>
    </source>
</evidence>
<protein>
    <submittedName>
        <fullName evidence="1">Uncharacterized protein</fullName>
    </submittedName>
</protein>
<gene>
    <name evidence="1" type="ORF">PPAR00522_LOCUS20288</name>
</gene>
<proteinExistence type="predicted"/>
<dbReference type="EMBL" id="HBFM01031067">
    <property type="protein sequence ID" value="CAD8789673.1"/>
    <property type="molecule type" value="Transcribed_RNA"/>
</dbReference>
<accession>A0A7S0VHI3</accession>
<dbReference type="AlphaFoldDB" id="A0A7S0VHI3"/>
<reference evidence="1" key="1">
    <citation type="submission" date="2021-01" db="EMBL/GenBank/DDBJ databases">
        <authorList>
            <person name="Corre E."/>
            <person name="Pelletier E."/>
            <person name="Niang G."/>
            <person name="Scheremetjew M."/>
            <person name="Finn R."/>
            <person name="Kale V."/>
            <person name="Holt S."/>
            <person name="Cochrane G."/>
            <person name="Meng A."/>
            <person name="Brown T."/>
            <person name="Cohen L."/>
        </authorList>
    </citation>
    <scope>NUCLEOTIDE SEQUENCE</scope>
    <source>
        <strain evidence="1">SAG 63-3</strain>
    </source>
</reference>